<comment type="caution">
    <text evidence="2">The sequence shown here is derived from an EMBL/GenBank/DDBJ whole genome shotgun (WGS) entry which is preliminary data.</text>
</comment>
<evidence type="ECO:0000256" key="1">
    <source>
        <dbReference type="SAM" id="SignalP"/>
    </source>
</evidence>
<dbReference type="OrthoDB" id="2911807at2759"/>
<organism evidence="2 3">
    <name type="scientific">Psilocybe cyanescens</name>
    <dbReference type="NCBI Taxonomy" id="93625"/>
    <lineage>
        <taxon>Eukaryota</taxon>
        <taxon>Fungi</taxon>
        <taxon>Dikarya</taxon>
        <taxon>Basidiomycota</taxon>
        <taxon>Agaricomycotina</taxon>
        <taxon>Agaricomycetes</taxon>
        <taxon>Agaricomycetidae</taxon>
        <taxon>Agaricales</taxon>
        <taxon>Agaricineae</taxon>
        <taxon>Strophariaceae</taxon>
        <taxon>Psilocybe</taxon>
    </lineage>
</organism>
<name>A0A409X386_PSICY</name>
<proteinExistence type="predicted"/>
<evidence type="ECO:0000313" key="3">
    <source>
        <dbReference type="Proteomes" id="UP000283269"/>
    </source>
</evidence>
<dbReference type="AlphaFoldDB" id="A0A409X386"/>
<evidence type="ECO:0000313" key="2">
    <source>
        <dbReference type="EMBL" id="PPQ85206.1"/>
    </source>
</evidence>
<dbReference type="InParanoid" id="A0A409X386"/>
<dbReference type="STRING" id="93625.A0A409X386"/>
<keyword evidence="3" id="KW-1185">Reference proteome</keyword>
<protein>
    <submittedName>
        <fullName evidence="2">Uncharacterized protein</fullName>
    </submittedName>
</protein>
<gene>
    <name evidence="2" type="ORF">CVT25_010103</name>
</gene>
<accession>A0A409X386</accession>
<feature type="signal peptide" evidence="1">
    <location>
        <begin position="1"/>
        <end position="20"/>
    </location>
</feature>
<dbReference type="Proteomes" id="UP000283269">
    <property type="component" value="Unassembled WGS sequence"/>
</dbReference>
<reference evidence="2 3" key="1">
    <citation type="journal article" date="2018" name="Evol. Lett.">
        <title>Horizontal gene cluster transfer increased hallucinogenic mushroom diversity.</title>
        <authorList>
            <person name="Reynolds H.T."/>
            <person name="Vijayakumar V."/>
            <person name="Gluck-Thaler E."/>
            <person name="Korotkin H.B."/>
            <person name="Matheny P.B."/>
            <person name="Slot J.C."/>
        </authorList>
    </citation>
    <scope>NUCLEOTIDE SEQUENCE [LARGE SCALE GENOMIC DNA]</scope>
    <source>
        <strain evidence="2 3">2631</strain>
    </source>
</reference>
<sequence length="209" mass="22909">MAVGAWFLLPAFYVLRSVMGYHPTPKKEPLRNFPMGKMHGLGLSMGASSPMTTKRSVSASISMGLTPHVFTAPHVSTSAPFVAQNPTTPSHTHADPGSSEFWTIARPPHLFYPDFTLAIALRPSFSPSIHVLPDIFSRVITPYSPAAFHALLAKYDLTPAYPLLVHNLNNGFPLGPMPPLNSTHIMTDSMWNFMWSSPSSIWISCGFKS</sequence>
<dbReference type="EMBL" id="NHYD01002740">
    <property type="protein sequence ID" value="PPQ85206.1"/>
    <property type="molecule type" value="Genomic_DNA"/>
</dbReference>
<feature type="chain" id="PRO_5019069018" evidence="1">
    <location>
        <begin position="21"/>
        <end position="209"/>
    </location>
</feature>
<keyword evidence="1" id="KW-0732">Signal</keyword>